<dbReference type="GeneID" id="25296068"/>
<proteinExistence type="predicted"/>
<evidence type="ECO:0000256" key="5">
    <source>
        <dbReference type="ARBA" id="ARBA00023136"/>
    </source>
</evidence>
<reference evidence="9 10" key="1">
    <citation type="submission" date="2015-01" db="EMBL/GenBank/DDBJ databases">
        <title>The Genome Sequence of Rhinocladiella mackenzie CBS 650.93.</title>
        <authorList>
            <consortium name="The Broad Institute Genomics Platform"/>
            <person name="Cuomo C."/>
            <person name="de Hoog S."/>
            <person name="Gorbushina A."/>
            <person name="Stielow B."/>
            <person name="Teixiera M."/>
            <person name="Abouelleil A."/>
            <person name="Chapman S.B."/>
            <person name="Priest M."/>
            <person name="Young S.K."/>
            <person name="Wortman J."/>
            <person name="Nusbaum C."/>
            <person name="Birren B."/>
        </authorList>
    </citation>
    <scope>NUCLEOTIDE SEQUENCE [LARGE SCALE GENOMIC DNA]</scope>
    <source>
        <strain evidence="9 10">CBS 650.93</strain>
    </source>
</reference>
<feature type="transmembrane region" description="Helical" evidence="7">
    <location>
        <begin position="194"/>
        <end position="211"/>
    </location>
</feature>
<dbReference type="PANTHER" id="PTHR23501:SF195">
    <property type="entry name" value="PEP5"/>
    <property type="match status" value="1"/>
</dbReference>
<dbReference type="CDD" id="cd06179">
    <property type="entry name" value="MFS_TRI12_like"/>
    <property type="match status" value="1"/>
</dbReference>
<evidence type="ECO:0000256" key="3">
    <source>
        <dbReference type="ARBA" id="ARBA00022692"/>
    </source>
</evidence>
<dbReference type="Gene3D" id="1.20.1250.20">
    <property type="entry name" value="MFS general substrate transporter like domains"/>
    <property type="match status" value="1"/>
</dbReference>
<feature type="transmembrane region" description="Helical" evidence="7">
    <location>
        <begin position="152"/>
        <end position="173"/>
    </location>
</feature>
<accession>A0A0D2GUX0</accession>
<feature type="transmembrane region" description="Helical" evidence="7">
    <location>
        <begin position="459"/>
        <end position="486"/>
    </location>
</feature>
<evidence type="ECO:0000256" key="6">
    <source>
        <dbReference type="SAM" id="MobiDB-lite"/>
    </source>
</evidence>
<evidence type="ECO:0000256" key="7">
    <source>
        <dbReference type="SAM" id="Phobius"/>
    </source>
</evidence>
<keyword evidence="10" id="KW-1185">Reference proteome</keyword>
<evidence type="ECO:0000256" key="4">
    <source>
        <dbReference type="ARBA" id="ARBA00022989"/>
    </source>
</evidence>
<evidence type="ECO:0000256" key="2">
    <source>
        <dbReference type="ARBA" id="ARBA00022448"/>
    </source>
</evidence>
<organism evidence="9 10">
    <name type="scientific">Rhinocladiella mackenziei CBS 650.93</name>
    <dbReference type="NCBI Taxonomy" id="1442369"/>
    <lineage>
        <taxon>Eukaryota</taxon>
        <taxon>Fungi</taxon>
        <taxon>Dikarya</taxon>
        <taxon>Ascomycota</taxon>
        <taxon>Pezizomycotina</taxon>
        <taxon>Eurotiomycetes</taxon>
        <taxon>Chaetothyriomycetidae</taxon>
        <taxon>Chaetothyriales</taxon>
        <taxon>Herpotrichiellaceae</taxon>
        <taxon>Rhinocladiella</taxon>
    </lineage>
</organism>
<dbReference type="GO" id="GO:0005886">
    <property type="term" value="C:plasma membrane"/>
    <property type="evidence" value="ECO:0007669"/>
    <property type="project" value="TreeGrafter"/>
</dbReference>
<evidence type="ECO:0000259" key="8">
    <source>
        <dbReference type="PROSITE" id="PS50850"/>
    </source>
</evidence>
<dbReference type="PROSITE" id="PS50850">
    <property type="entry name" value="MFS"/>
    <property type="match status" value="1"/>
</dbReference>
<feature type="compositionally biased region" description="Basic and acidic residues" evidence="6">
    <location>
        <begin position="10"/>
        <end position="30"/>
    </location>
</feature>
<dbReference type="SUPFAM" id="SSF103473">
    <property type="entry name" value="MFS general substrate transporter"/>
    <property type="match status" value="1"/>
</dbReference>
<sequence length="611" mass="65306">MTTNTPSDSSVEKDDLRNEAQHVPIDEKGVMPEGKHVEKIDARDGNLVYDDADEEPEIHARTWVAIAAMFILNLVQVFALQAPPAVLDWIGKSLDNPETQTWVPNSLSLVQAVLGPVISSASDTFQARKILLVGSSLVSLIGSAIAPGSGDIYRLIVAQTLIGVGFASVPLAYSVPSEILPRRWRPMTQAGMNIAAALGAISGPLSIGALTQADPIDGWRKFYWIQMGLWGATALGIFIGYRPPKRHTRLDHLSFWQKLGHLDLPGFGLLTAGLSLFLTGLNLGGGLYSWTNSRTLTTLVIGIIILIAFGIYEWKGTRTGILHHDLFRGGKAAGRTFAICVGLIFIEGIMLFSYIIFYPVMTSSLFEQDPFLLAARAQPFWIAGGIATVIWGYSSTRFRTIREPLFLGYLIFTVGIIGFATIQPDDDFNALAFAAVAGFGFGSPLILIITGVQLSTPHALIATATAVTTSSRAVAATVFTAIYAAAFNTQLETNLPNDVGKAALGAGLPASSLEAFVGALASGDTDSLANIPGVTPTIINLGVAALRHAFADSVRVVYIIAAPFGALACVACCFLGDLRKTMNYFVDAPVEDLHAKHRHGHGHQHQGEQAA</sequence>
<dbReference type="HOGENOM" id="CLU_000960_25_1_1"/>
<feature type="transmembrane region" description="Helical" evidence="7">
    <location>
        <begin position="223"/>
        <end position="241"/>
    </location>
</feature>
<keyword evidence="2" id="KW-0813">Transport</keyword>
<dbReference type="Proteomes" id="UP000053617">
    <property type="component" value="Unassembled WGS sequence"/>
</dbReference>
<feature type="transmembrane region" description="Helical" evidence="7">
    <location>
        <begin position="295"/>
        <end position="314"/>
    </location>
</feature>
<feature type="transmembrane region" description="Helical" evidence="7">
    <location>
        <begin position="405"/>
        <end position="422"/>
    </location>
</feature>
<feature type="transmembrane region" description="Helical" evidence="7">
    <location>
        <begin position="377"/>
        <end position="393"/>
    </location>
</feature>
<feature type="transmembrane region" description="Helical" evidence="7">
    <location>
        <begin position="262"/>
        <end position="283"/>
    </location>
</feature>
<evidence type="ECO:0000313" key="10">
    <source>
        <dbReference type="Proteomes" id="UP000053617"/>
    </source>
</evidence>
<keyword evidence="3 7" id="KW-0812">Transmembrane</keyword>
<dbReference type="GO" id="GO:0022857">
    <property type="term" value="F:transmembrane transporter activity"/>
    <property type="evidence" value="ECO:0007669"/>
    <property type="project" value="InterPro"/>
</dbReference>
<dbReference type="InterPro" id="IPR053791">
    <property type="entry name" value="MFS_Tri12-like"/>
</dbReference>
<feature type="domain" description="Major facilitator superfamily (MFS) profile" evidence="8">
    <location>
        <begin position="62"/>
        <end position="580"/>
    </location>
</feature>
<dbReference type="EMBL" id="KN847480">
    <property type="protein sequence ID" value="KIX02058.1"/>
    <property type="molecule type" value="Genomic_DNA"/>
</dbReference>
<feature type="transmembrane region" description="Helical" evidence="7">
    <location>
        <begin position="130"/>
        <end position="146"/>
    </location>
</feature>
<dbReference type="Pfam" id="PF06609">
    <property type="entry name" value="TRI12"/>
    <property type="match status" value="1"/>
</dbReference>
<dbReference type="InterPro" id="IPR036259">
    <property type="entry name" value="MFS_trans_sf"/>
</dbReference>
<protein>
    <submittedName>
        <fullName evidence="9">Rhinocladiella mackenziei CBS 650.93 unplaced genomic scaffold supercont1.6, whole genome shotgun sequence</fullName>
    </submittedName>
</protein>
<dbReference type="OrthoDB" id="2587356at2759"/>
<dbReference type="RefSeq" id="XP_013269194.1">
    <property type="nucleotide sequence ID" value="XM_013413740.1"/>
</dbReference>
<evidence type="ECO:0000256" key="1">
    <source>
        <dbReference type="ARBA" id="ARBA00004141"/>
    </source>
</evidence>
<keyword evidence="5 7" id="KW-0472">Membrane</keyword>
<dbReference type="InterPro" id="IPR010573">
    <property type="entry name" value="MFS_Str1/Tri12-like"/>
</dbReference>
<dbReference type="VEuPathDB" id="FungiDB:Z518_07997"/>
<feature type="transmembrane region" description="Helical" evidence="7">
    <location>
        <begin position="335"/>
        <end position="357"/>
    </location>
</feature>
<dbReference type="AlphaFoldDB" id="A0A0D2GUX0"/>
<dbReference type="InterPro" id="IPR020846">
    <property type="entry name" value="MFS_dom"/>
</dbReference>
<feature type="transmembrane region" description="Helical" evidence="7">
    <location>
        <begin position="428"/>
        <end position="452"/>
    </location>
</feature>
<keyword evidence="4 7" id="KW-1133">Transmembrane helix</keyword>
<name>A0A0D2GUX0_9EURO</name>
<evidence type="ECO:0000313" key="9">
    <source>
        <dbReference type="EMBL" id="KIX02058.1"/>
    </source>
</evidence>
<feature type="region of interest" description="Disordered" evidence="6">
    <location>
        <begin position="1"/>
        <end position="30"/>
    </location>
</feature>
<comment type="subcellular location">
    <subcellularLocation>
        <location evidence="1">Membrane</location>
        <topology evidence="1">Multi-pass membrane protein</topology>
    </subcellularLocation>
</comment>
<feature type="transmembrane region" description="Helical" evidence="7">
    <location>
        <begin position="556"/>
        <end position="575"/>
    </location>
</feature>
<dbReference type="PANTHER" id="PTHR23501">
    <property type="entry name" value="MAJOR FACILITATOR SUPERFAMILY"/>
    <property type="match status" value="1"/>
</dbReference>
<gene>
    <name evidence="9" type="ORF">Z518_07997</name>
</gene>